<evidence type="ECO:0000313" key="3">
    <source>
        <dbReference type="EMBL" id="APZ93814.1"/>
    </source>
</evidence>
<dbReference type="GO" id="GO:0004177">
    <property type="term" value="F:aminopeptidase activity"/>
    <property type="evidence" value="ECO:0007669"/>
    <property type="project" value="UniProtKB-KW"/>
</dbReference>
<dbReference type="InterPro" id="IPR007484">
    <property type="entry name" value="Peptidase_M28"/>
</dbReference>
<dbReference type="PANTHER" id="PTHR12147">
    <property type="entry name" value="METALLOPEPTIDASE M28 FAMILY MEMBER"/>
    <property type="match status" value="1"/>
</dbReference>
<dbReference type="GO" id="GO:0008235">
    <property type="term" value="F:metalloexopeptidase activity"/>
    <property type="evidence" value="ECO:0007669"/>
    <property type="project" value="InterPro"/>
</dbReference>
<evidence type="ECO:0000259" key="2">
    <source>
        <dbReference type="Pfam" id="PF04389"/>
    </source>
</evidence>
<keyword evidence="1" id="KW-0732">Signal</keyword>
<dbReference type="EMBL" id="CP017641">
    <property type="protein sequence ID" value="APZ93814.1"/>
    <property type="molecule type" value="Genomic_DNA"/>
</dbReference>
<dbReference type="SUPFAM" id="SSF53187">
    <property type="entry name" value="Zn-dependent exopeptidases"/>
    <property type="match status" value="1"/>
</dbReference>
<dbReference type="AlphaFoldDB" id="A0A1P8WID5"/>
<dbReference type="GO" id="GO:0006508">
    <property type="term" value="P:proteolysis"/>
    <property type="evidence" value="ECO:0007669"/>
    <property type="project" value="InterPro"/>
</dbReference>
<dbReference type="STRING" id="1891926.Fuma_03432"/>
<feature type="domain" description="Peptidase M28" evidence="2">
    <location>
        <begin position="253"/>
        <end position="453"/>
    </location>
</feature>
<dbReference type="KEGG" id="fmr:Fuma_03432"/>
<dbReference type="Pfam" id="PF04389">
    <property type="entry name" value="Peptidase_M28"/>
    <property type="match status" value="1"/>
</dbReference>
<reference evidence="3 4" key="1">
    <citation type="journal article" date="2016" name="Front. Microbiol.">
        <title>Fuerstia marisgermanicae gen. nov., sp. nov., an Unusual Member of the Phylum Planctomycetes from the German Wadden Sea.</title>
        <authorList>
            <person name="Kohn T."/>
            <person name="Heuer A."/>
            <person name="Jogler M."/>
            <person name="Vollmers J."/>
            <person name="Boedeker C."/>
            <person name="Bunk B."/>
            <person name="Rast P."/>
            <person name="Borchert D."/>
            <person name="Glockner I."/>
            <person name="Freese H.M."/>
            <person name="Klenk H.P."/>
            <person name="Overmann J."/>
            <person name="Kaster A.K."/>
            <person name="Rohde M."/>
            <person name="Wiegand S."/>
            <person name="Jogler C."/>
        </authorList>
    </citation>
    <scope>NUCLEOTIDE SEQUENCE [LARGE SCALE GENOMIC DNA]</scope>
    <source>
        <strain evidence="3 4">NH11</strain>
    </source>
</reference>
<proteinExistence type="predicted"/>
<evidence type="ECO:0000313" key="4">
    <source>
        <dbReference type="Proteomes" id="UP000187735"/>
    </source>
</evidence>
<sequence precursor="true">MKSLPHRAALVFCLSFGVVASAQEVVPPLTFDEAEAMNSITEGRVLSTVSFLASDEMAGRDTPSRELTIAESYVAARFRGAGLEGLGPDGSYFQEASFPMVQPPATDATVQVAGSDDSTNLIVLTGPKDRLQLTGVVLAEPKALAAADPRIAIIDEVIVPPQAIQQPAKTMALLARRTRALEQKGVQVVLVRCQRNSMLRELAAKLQQTPTPNRAGLIPDCSVLLVAADSELTNKTVTIDVDAQIADDAVVRNVVGVLRGYHEELRSEAVLISAHLDHIGRQQTGPDKINNGADDNATGVTTVLSLADAFAALESKPKRSVVFVTFWGEEKGLLGSKHFVEHPLWPLSSIVANINIEMVGRPEADARQKAWMTGWKHSNLGDVMNTGSSRVGVEIFNREDVGEMLYTRSDNHPFAQKGVVAHSISAGSLHSDYHQPSDEWQKLDLPHMTKVIQGVFAGALVVASGDVEVKRTEK</sequence>
<dbReference type="RefSeq" id="WP_083732121.1">
    <property type="nucleotide sequence ID" value="NZ_CP017641.1"/>
</dbReference>
<dbReference type="PANTHER" id="PTHR12147:SF26">
    <property type="entry name" value="PEPTIDASE M28 DOMAIN-CONTAINING PROTEIN"/>
    <property type="match status" value="1"/>
</dbReference>
<gene>
    <name evidence="3" type="primary">ywaD_3</name>
    <name evidence="3" type="ORF">Fuma_03432</name>
</gene>
<dbReference type="Proteomes" id="UP000187735">
    <property type="component" value="Chromosome"/>
</dbReference>
<dbReference type="InterPro" id="IPR045175">
    <property type="entry name" value="M28_fam"/>
</dbReference>
<feature type="signal peptide" evidence="1">
    <location>
        <begin position="1"/>
        <end position="22"/>
    </location>
</feature>
<evidence type="ECO:0000256" key="1">
    <source>
        <dbReference type="SAM" id="SignalP"/>
    </source>
</evidence>
<feature type="chain" id="PRO_5011981081" evidence="1">
    <location>
        <begin position="23"/>
        <end position="474"/>
    </location>
</feature>
<keyword evidence="3" id="KW-0378">Hydrolase</keyword>
<dbReference type="Gene3D" id="3.40.630.10">
    <property type="entry name" value="Zn peptidases"/>
    <property type="match status" value="1"/>
</dbReference>
<name>A0A1P8WID5_9PLAN</name>
<keyword evidence="4" id="KW-1185">Reference proteome</keyword>
<dbReference type="OrthoDB" id="9762302at2"/>
<keyword evidence="3" id="KW-0031">Aminopeptidase</keyword>
<protein>
    <submittedName>
        <fullName evidence="3">Arginyl aminopeptidase</fullName>
        <ecNumber evidence="3">3.4.11.6</ecNumber>
    </submittedName>
</protein>
<keyword evidence="3" id="KW-0645">Protease</keyword>
<accession>A0A1P8WID5</accession>
<dbReference type="EC" id="3.4.11.6" evidence="3"/>
<organism evidence="3 4">
    <name type="scientific">Fuerstiella marisgermanici</name>
    <dbReference type="NCBI Taxonomy" id="1891926"/>
    <lineage>
        <taxon>Bacteria</taxon>
        <taxon>Pseudomonadati</taxon>
        <taxon>Planctomycetota</taxon>
        <taxon>Planctomycetia</taxon>
        <taxon>Planctomycetales</taxon>
        <taxon>Planctomycetaceae</taxon>
        <taxon>Fuerstiella</taxon>
    </lineage>
</organism>